<dbReference type="EMBL" id="LTAZ01000003">
    <property type="protein sequence ID" value="KYH26969.1"/>
    <property type="molecule type" value="Genomic_DNA"/>
</dbReference>
<protein>
    <recommendedName>
        <fullName evidence="1">DUF8001 domain-containing protein</fullName>
    </recommendedName>
</protein>
<accession>A0A151AH36</accession>
<dbReference type="Pfam" id="PF26008">
    <property type="entry name" value="DUF8001"/>
    <property type="match status" value="1"/>
</dbReference>
<dbReference type="PATRIC" id="fig|1008153.3.peg.859"/>
<reference evidence="2 3" key="1">
    <citation type="submission" date="2016-02" db="EMBL/GenBank/DDBJ databases">
        <title>Genome sequence of Halalkalicoccus paucihalophilus DSM 24557.</title>
        <authorList>
            <person name="Poehlein A."/>
            <person name="Daniel R."/>
        </authorList>
    </citation>
    <scope>NUCLEOTIDE SEQUENCE [LARGE SCALE GENOMIC DNA]</scope>
    <source>
        <strain evidence="2 3">DSM 24557</strain>
    </source>
</reference>
<feature type="domain" description="DUF8001" evidence="1">
    <location>
        <begin position="1"/>
        <end position="77"/>
    </location>
</feature>
<evidence type="ECO:0000259" key="1">
    <source>
        <dbReference type="Pfam" id="PF26008"/>
    </source>
</evidence>
<evidence type="ECO:0000313" key="3">
    <source>
        <dbReference type="Proteomes" id="UP000075321"/>
    </source>
</evidence>
<dbReference type="OrthoDB" id="258836at2157"/>
<organism evidence="2 3">
    <name type="scientific">Halalkalicoccus paucihalophilus</name>
    <dbReference type="NCBI Taxonomy" id="1008153"/>
    <lineage>
        <taxon>Archaea</taxon>
        <taxon>Methanobacteriati</taxon>
        <taxon>Methanobacteriota</taxon>
        <taxon>Stenosarchaea group</taxon>
        <taxon>Halobacteria</taxon>
        <taxon>Halobacteriales</taxon>
        <taxon>Halococcaceae</taxon>
        <taxon>Halalkalicoccus</taxon>
    </lineage>
</organism>
<comment type="caution">
    <text evidence="2">The sequence shown here is derived from an EMBL/GenBank/DDBJ whole genome shotgun (WGS) entry which is preliminary data.</text>
</comment>
<gene>
    <name evidence="2" type="ORF">HAPAU_08570</name>
</gene>
<proteinExistence type="predicted"/>
<dbReference type="InterPro" id="IPR058314">
    <property type="entry name" value="DUF8001"/>
</dbReference>
<evidence type="ECO:0000313" key="2">
    <source>
        <dbReference type="EMBL" id="KYH26969.1"/>
    </source>
</evidence>
<name>A0A151AH36_9EURY</name>
<keyword evidence="3" id="KW-1185">Reference proteome</keyword>
<sequence>MVEPLRVQPDERSTEELIELLDSGRRVLIEVEIAGTIKEIALRQRDGVYYCDTPTTLHTHETRDGIRKCLENQGYAAESER</sequence>
<dbReference type="RefSeq" id="WP_066379947.1">
    <property type="nucleotide sequence ID" value="NZ_LTAZ01000003.1"/>
</dbReference>
<dbReference type="AlphaFoldDB" id="A0A151AH36"/>
<dbReference type="Proteomes" id="UP000075321">
    <property type="component" value="Unassembled WGS sequence"/>
</dbReference>